<dbReference type="EMBL" id="CAJFCV020000002">
    <property type="protein sequence ID" value="CAG9092021.1"/>
    <property type="molecule type" value="Genomic_DNA"/>
</dbReference>
<dbReference type="Proteomes" id="UP000659654">
    <property type="component" value="Unassembled WGS sequence"/>
</dbReference>
<dbReference type="GO" id="GO:0006417">
    <property type="term" value="P:regulation of translation"/>
    <property type="evidence" value="ECO:0007669"/>
    <property type="project" value="UniProtKB-UniRule"/>
</dbReference>
<protein>
    <submittedName>
        <fullName evidence="4">(pine wood nematode) hypothetical protein</fullName>
    </submittedName>
</protein>
<keyword evidence="1" id="KW-0479">Metal-binding</keyword>
<dbReference type="InterPro" id="IPR024161">
    <property type="entry name" value="Znf_nanos-typ"/>
</dbReference>
<dbReference type="AlphaFoldDB" id="A0A811KCY0"/>
<evidence type="ECO:0000313" key="4">
    <source>
        <dbReference type="EMBL" id="CAD5213224.1"/>
    </source>
</evidence>
<comment type="caution">
    <text evidence="4">The sequence shown here is derived from an EMBL/GenBank/DDBJ whole genome shotgun (WGS) entry which is preliminary data.</text>
</comment>
<feature type="compositionally biased region" description="Basic and acidic residues" evidence="2">
    <location>
        <begin position="1"/>
        <end position="30"/>
    </location>
</feature>
<keyword evidence="1" id="KW-0810">Translation regulation</keyword>
<evidence type="ECO:0000256" key="2">
    <source>
        <dbReference type="SAM" id="MobiDB-lite"/>
    </source>
</evidence>
<gene>
    <name evidence="4" type="ORF">BXYJ_LOCUS2895</name>
</gene>
<dbReference type="Proteomes" id="UP000582659">
    <property type="component" value="Unassembled WGS sequence"/>
</dbReference>
<evidence type="ECO:0000256" key="1">
    <source>
        <dbReference type="PROSITE-ProRule" id="PRU00855"/>
    </source>
</evidence>
<organism evidence="4 5">
    <name type="scientific">Bursaphelenchus xylophilus</name>
    <name type="common">Pinewood nematode worm</name>
    <name type="synonym">Aphelenchoides xylophilus</name>
    <dbReference type="NCBI Taxonomy" id="6326"/>
    <lineage>
        <taxon>Eukaryota</taxon>
        <taxon>Metazoa</taxon>
        <taxon>Ecdysozoa</taxon>
        <taxon>Nematoda</taxon>
        <taxon>Chromadorea</taxon>
        <taxon>Rhabditida</taxon>
        <taxon>Tylenchina</taxon>
        <taxon>Tylenchomorpha</taxon>
        <taxon>Aphelenchoidea</taxon>
        <taxon>Aphelenchoididae</taxon>
        <taxon>Bursaphelenchus</taxon>
    </lineage>
</organism>
<dbReference type="EMBL" id="CAJFDI010000002">
    <property type="protein sequence ID" value="CAD5213224.1"/>
    <property type="molecule type" value="Genomic_DNA"/>
</dbReference>
<accession>A0A811KCY0</accession>
<feature type="domain" description="Nanos-type" evidence="3">
    <location>
        <begin position="32"/>
        <end position="81"/>
    </location>
</feature>
<reference evidence="4" key="1">
    <citation type="submission" date="2020-09" db="EMBL/GenBank/DDBJ databases">
        <authorList>
            <person name="Kikuchi T."/>
        </authorList>
    </citation>
    <scope>NUCLEOTIDE SEQUENCE</scope>
    <source>
        <strain evidence="4">Ka4C1</strain>
    </source>
</reference>
<comment type="similarity">
    <text evidence="1">Belongs to the nanos family.</text>
</comment>
<dbReference type="GO" id="GO:0008270">
    <property type="term" value="F:zinc ion binding"/>
    <property type="evidence" value="ECO:0007669"/>
    <property type="project" value="UniProtKB-KW"/>
</dbReference>
<name>A0A811KCY0_BURXY</name>
<dbReference type="PROSITE" id="PS51522">
    <property type="entry name" value="ZF_NANOS"/>
    <property type="match status" value="1"/>
</dbReference>
<keyword evidence="1" id="KW-0694">RNA-binding</keyword>
<feature type="region of interest" description="Disordered" evidence="2">
    <location>
        <begin position="1"/>
        <end position="32"/>
    </location>
</feature>
<sequence>MRSREEKVQVQSESQRERRPSTSSDKRTDEGPCGYCVSTNKEMIAYIIHSRRTCPTLQKMEPCGICGASEKNNHTQILQDCYWCKRSFGNLG</sequence>
<keyword evidence="1" id="KW-0863">Zinc-finger</keyword>
<dbReference type="GO" id="GO:0003723">
    <property type="term" value="F:RNA binding"/>
    <property type="evidence" value="ECO:0007669"/>
    <property type="project" value="UniProtKB-UniRule"/>
</dbReference>
<dbReference type="SMR" id="A0A811KCY0"/>
<proteinExistence type="inferred from homology"/>
<keyword evidence="5" id="KW-1185">Reference proteome</keyword>
<keyword evidence="1" id="KW-0862">Zinc</keyword>
<evidence type="ECO:0000259" key="3">
    <source>
        <dbReference type="PROSITE" id="PS51522"/>
    </source>
</evidence>
<evidence type="ECO:0000313" key="5">
    <source>
        <dbReference type="Proteomes" id="UP000659654"/>
    </source>
</evidence>